<evidence type="ECO:0000313" key="1">
    <source>
        <dbReference type="EMBL" id="PZV86254.1"/>
    </source>
</evidence>
<dbReference type="Proteomes" id="UP000248917">
    <property type="component" value="Unassembled WGS sequence"/>
</dbReference>
<gene>
    <name evidence="1" type="ORF">CLV31_102150</name>
</gene>
<sequence length="90" mass="10593">MSKKFMIEDKSSLSLLGKINFNSLMVQNDRWKKAFTIKKLRLGKFYELKITPIFSPREWKFLILSIFLMVHNHTEKVILGNTLPPPRISV</sequence>
<dbReference type="AlphaFoldDB" id="A0A326RXQ4"/>
<proteinExistence type="predicted"/>
<name>A0A326RXQ4_9BACT</name>
<comment type="caution">
    <text evidence="1">The sequence shown here is derived from an EMBL/GenBank/DDBJ whole genome shotgun (WGS) entry which is preliminary data.</text>
</comment>
<dbReference type="EMBL" id="QKTX01000002">
    <property type="protein sequence ID" value="PZV86254.1"/>
    <property type="molecule type" value="Genomic_DNA"/>
</dbReference>
<evidence type="ECO:0000313" key="2">
    <source>
        <dbReference type="Proteomes" id="UP000248917"/>
    </source>
</evidence>
<accession>A0A326RXQ4</accession>
<organism evidence="1 2">
    <name type="scientific">Algoriphagus aquaeductus</name>
    <dbReference type="NCBI Taxonomy" id="475299"/>
    <lineage>
        <taxon>Bacteria</taxon>
        <taxon>Pseudomonadati</taxon>
        <taxon>Bacteroidota</taxon>
        <taxon>Cytophagia</taxon>
        <taxon>Cytophagales</taxon>
        <taxon>Cyclobacteriaceae</taxon>
        <taxon>Algoriphagus</taxon>
    </lineage>
</organism>
<protein>
    <submittedName>
        <fullName evidence="1">Uncharacterized protein</fullName>
    </submittedName>
</protein>
<reference evidence="1 2" key="1">
    <citation type="submission" date="2018-06" db="EMBL/GenBank/DDBJ databases">
        <title>Genomic Encyclopedia of Archaeal and Bacterial Type Strains, Phase II (KMG-II): from individual species to whole genera.</title>
        <authorList>
            <person name="Goeker M."/>
        </authorList>
    </citation>
    <scope>NUCLEOTIDE SEQUENCE [LARGE SCALE GENOMIC DNA]</scope>
    <source>
        <strain evidence="1 2">T4</strain>
    </source>
</reference>
<keyword evidence="2" id="KW-1185">Reference proteome</keyword>